<reference evidence="1 2" key="1">
    <citation type="submission" date="2019-08" db="EMBL/GenBank/DDBJ databases">
        <title>Actinomadura sp. nov. CYP1-5 isolated from mountain soil.</title>
        <authorList>
            <person name="Songsumanus A."/>
            <person name="Kuncharoen N."/>
            <person name="Kudo T."/>
            <person name="Yuki M."/>
            <person name="Igarashi Y."/>
            <person name="Tanasupawat S."/>
        </authorList>
    </citation>
    <scope>NUCLEOTIDE SEQUENCE [LARGE SCALE GENOMIC DNA]</scope>
    <source>
        <strain evidence="1 2">CYP1-5</strain>
    </source>
</reference>
<dbReference type="InterPro" id="IPR036388">
    <property type="entry name" value="WH-like_DNA-bd_sf"/>
</dbReference>
<gene>
    <name evidence="1" type="ORF">FXF68_28815</name>
</gene>
<proteinExistence type="predicted"/>
<dbReference type="RefSeq" id="WP_148764563.1">
    <property type="nucleotide sequence ID" value="NZ_VSRQ01000006.1"/>
</dbReference>
<dbReference type="EMBL" id="VSRQ01000006">
    <property type="protein sequence ID" value="TYK46193.1"/>
    <property type="molecule type" value="Genomic_DNA"/>
</dbReference>
<name>A0A5D3FDF0_9ACTN</name>
<accession>A0A5D3FDF0</accession>
<dbReference type="AlphaFoldDB" id="A0A5D3FDF0"/>
<evidence type="ECO:0000313" key="2">
    <source>
        <dbReference type="Proteomes" id="UP000323505"/>
    </source>
</evidence>
<organism evidence="1 2">
    <name type="scientific">Actinomadura decatromicini</name>
    <dbReference type="NCBI Taxonomy" id="2604572"/>
    <lineage>
        <taxon>Bacteria</taxon>
        <taxon>Bacillati</taxon>
        <taxon>Actinomycetota</taxon>
        <taxon>Actinomycetes</taxon>
        <taxon>Streptosporangiales</taxon>
        <taxon>Thermomonosporaceae</taxon>
        <taxon>Actinomadura</taxon>
    </lineage>
</organism>
<evidence type="ECO:0008006" key="3">
    <source>
        <dbReference type="Google" id="ProtNLM"/>
    </source>
</evidence>
<dbReference type="InterPro" id="IPR013324">
    <property type="entry name" value="RNA_pol_sigma_r3/r4-like"/>
</dbReference>
<dbReference type="Gene3D" id="1.10.10.10">
    <property type="entry name" value="Winged helix-like DNA-binding domain superfamily/Winged helix DNA-binding domain"/>
    <property type="match status" value="1"/>
</dbReference>
<comment type="caution">
    <text evidence="1">The sequence shown here is derived from an EMBL/GenBank/DDBJ whole genome shotgun (WGS) entry which is preliminary data.</text>
</comment>
<dbReference type="Proteomes" id="UP000323505">
    <property type="component" value="Unassembled WGS sequence"/>
</dbReference>
<evidence type="ECO:0000313" key="1">
    <source>
        <dbReference type="EMBL" id="TYK46193.1"/>
    </source>
</evidence>
<protein>
    <recommendedName>
        <fullName evidence="3">Sigma-70 family RNA polymerase sigma factor</fullName>
    </recommendedName>
</protein>
<dbReference type="SUPFAM" id="SSF88659">
    <property type="entry name" value="Sigma3 and sigma4 domains of RNA polymerase sigma factors"/>
    <property type="match status" value="1"/>
</dbReference>
<keyword evidence="2" id="KW-1185">Reference proteome</keyword>
<sequence>MDGQDQEQPSPAPEDTQWLHHQLDRIANTAIVGRARRLLGDVAPVLEPAWSIAGQARGSIETVGFLRRLGENQTGHNINADTIQDAAALFGTLNLTAPDRRKIWLAFAEPAQALVASIINQEEPDSTAPGMLIPAPRPRLPDGLLNDWDHEAEIVPILRRVLRAWCDIALHANGARSEVAQLTLAAALLARGAALDGDAETVCWFVDRWLGLAPTDTRVDGATAALLSNGWWPNTTAPELSASRDTVTNLRIQATNRLQREAKRQHRLHRPVWETQLRGAPIALLSDLLPNPENSFGSLTFTEAISHTSADVVDQVTMAFRDEQILAVLDTLPKKEEAIVRAAYLEEKPWTVVAEEFGLTRYELDKLRTAIFRKLRHPSRSQVLRDYLD</sequence>